<keyword evidence="1" id="KW-1133">Transmembrane helix</keyword>
<accession>A0A382IVD0</accession>
<evidence type="ECO:0000256" key="1">
    <source>
        <dbReference type="SAM" id="Phobius"/>
    </source>
</evidence>
<dbReference type="EMBL" id="UINC01069924">
    <property type="protein sequence ID" value="SVC03680.1"/>
    <property type="molecule type" value="Genomic_DNA"/>
</dbReference>
<evidence type="ECO:0000313" key="2">
    <source>
        <dbReference type="EMBL" id="SVC03680.1"/>
    </source>
</evidence>
<organism evidence="2">
    <name type="scientific">marine metagenome</name>
    <dbReference type="NCBI Taxonomy" id="408172"/>
    <lineage>
        <taxon>unclassified sequences</taxon>
        <taxon>metagenomes</taxon>
        <taxon>ecological metagenomes</taxon>
    </lineage>
</organism>
<proteinExistence type="predicted"/>
<dbReference type="Pfam" id="PF12040">
    <property type="entry name" value="DUF3526"/>
    <property type="match status" value="1"/>
</dbReference>
<dbReference type="InterPro" id="IPR021913">
    <property type="entry name" value="DUF3526"/>
</dbReference>
<sequence>MEEVDARLKAAHMRDRCRQVELRQMLACLSPVGPLTFMPTDLAGTGVAGEFHFRAGVERFKGNLVTYLHRQLTERSMWEQIEAESFPYFTYGPEVEKAGAEVLDYPLILLLYAIGFFLAAYLRFARAEF</sequence>
<gene>
    <name evidence="2" type="ORF">METZ01_LOCUS256534</name>
</gene>
<protein>
    <submittedName>
        <fullName evidence="2">Uncharacterized protein</fullName>
    </submittedName>
</protein>
<feature type="transmembrane region" description="Helical" evidence="1">
    <location>
        <begin position="105"/>
        <end position="124"/>
    </location>
</feature>
<name>A0A382IVD0_9ZZZZ</name>
<keyword evidence="1" id="KW-0812">Transmembrane</keyword>
<reference evidence="2" key="1">
    <citation type="submission" date="2018-05" db="EMBL/GenBank/DDBJ databases">
        <authorList>
            <person name="Lanie J.A."/>
            <person name="Ng W.-L."/>
            <person name="Kazmierczak K.M."/>
            <person name="Andrzejewski T.M."/>
            <person name="Davidsen T.M."/>
            <person name="Wayne K.J."/>
            <person name="Tettelin H."/>
            <person name="Glass J.I."/>
            <person name="Rusch D."/>
            <person name="Podicherti R."/>
            <person name="Tsui H.-C.T."/>
            <person name="Winkler M.E."/>
        </authorList>
    </citation>
    <scope>NUCLEOTIDE SEQUENCE</scope>
</reference>
<dbReference type="AlphaFoldDB" id="A0A382IVD0"/>
<keyword evidence="1" id="KW-0472">Membrane</keyword>